<dbReference type="PANTHER" id="PTHR13586">
    <property type="entry name" value="SCD6 PROTEIN-RELATED"/>
    <property type="match status" value="1"/>
</dbReference>
<feature type="region of interest" description="Disordered" evidence="1">
    <location>
        <begin position="199"/>
        <end position="244"/>
    </location>
</feature>
<gene>
    <name evidence="3" type="ORF">C1SCF055_LOCUS27610</name>
</gene>
<protein>
    <submittedName>
        <fullName evidence="5">Protein decapping 5</fullName>
    </submittedName>
</protein>
<dbReference type="InterPro" id="IPR047575">
    <property type="entry name" value="Sm"/>
</dbReference>
<name>A0A9P1D367_9DINO</name>
<accession>A0A9P1D367</accession>
<dbReference type="Proteomes" id="UP001152797">
    <property type="component" value="Unassembled WGS sequence"/>
</dbReference>
<evidence type="ECO:0000313" key="4">
    <source>
        <dbReference type="EMBL" id="CAL1154948.1"/>
    </source>
</evidence>
<proteinExistence type="predicted"/>
<dbReference type="GO" id="GO:0033962">
    <property type="term" value="P:P-body assembly"/>
    <property type="evidence" value="ECO:0007669"/>
    <property type="project" value="TreeGrafter"/>
</dbReference>
<feature type="compositionally biased region" description="Gly residues" evidence="1">
    <location>
        <begin position="123"/>
        <end position="138"/>
    </location>
</feature>
<evidence type="ECO:0000259" key="2">
    <source>
        <dbReference type="PROSITE" id="PS52002"/>
    </source>
</evidence>
<dbReference type="CDD" id="cd01736">
    <property type="entry name" value="LSm14_N"/>
    <property type="match status" value="1"/>
</dbReference>
<dbReference type="EMBL" id="CAMXCT030002963">
    <property type="protein sequence ID" value="CAL4788885.1"/>
    <property type="molecule type" value="Genomic_DNA"/>
</dbReference>
<dbReference type="PANTHER" id="PTHR13586:SF0">
    <property type="entry name" value="TRAILER HITCH, ISOFORM H"/>
    <property type="match status" value="1"/>
</dbReference>
<dbReference type="InterPro" id="IPR010920">
    <property type="entry name" value="LSM_dom_sf"/>
</dbReference>
<sequence length="498" mass="53167">MASSTMPYIGSKISLISNSNIRYEGILYTINTQESTIALQSVRSFGTEGRKVPEIPPSSEIYDFIIFRGQDIKDLTVLEGSGAGQGASPHLNDPAIMSMKKPASGPGMDKGAMGKASPKGTFSYGGGAESWGSPGKGQGKPARPAPAENFWYGSQAPAWGKGDKGSGGGKGWDKGYEKGYEKPYDKGYDKGYDRYDKGGYGKGPEKGKGKGKGDEKGMKGKGKEMEKGKGGKGLEAVKGKKGLPDKGKGGKVTCNCRFVRSCKSARRKEMFAALLVGEQVFTNNPVCIKNRCTNPLTPGLNDLPRLAGLVWQCSEPGQVQPYLQFCKAAIDYDPAIPSPANASVALPSIVHAQDEAASTTFVYHLSGLGYEAWDFKSQENRDDEPCVSRIYELVCMTYFPRNQGNCNAGSQTPYLKPCKTSCENYLQTCQIECCDDSAQCVFELSSNGGEGDKISGYANFDAPSAFCTGRSASSRIGPSITLLLALFGLQVAAEGSEK</sequence>
<organism evidence="3">
    <name type="scientific">Cladocopium goreaui</name>
    <dbReference type="NCBI Taxonomy" id="2562237"/>
    <lineage>
        <taxon>Eukaryota</taxon>
        <taxon>Sar</taxon>
        <taxon>Alveolata</taxon>
        <taxon>Dinophyceae</taxon>
        <taxon>Suessiales</taxon>
        <taxon>Symbiodiniaceae</taxon>
        <taxon>Cladocopium</taxon>
    </lineage>
</organism>
<feature type="region of interest" description="Disordered" evidence="1">
    <location>
        <begin position="123"/>
        <end position="176"/>
    </location>
</feature>
<dbReference type="EMBL" id="CAMXCT020002963">
    <property type="protein sequence ID" value="CAL1154948.1"/>
    <property type="molecule type" value="Genomic_DNA"/>
</dbReference>
<dbReference type="GO" id="GO:0034063">
    <property type="term" value="P:stress granule assembly"/>
    <property type="evidence" value="ECO:0007669"/>
    <property type="project" value="TreeGrafter"/>
</dbReference>
<dbReference type="PROSITE" id="PS52002">
    <property type="entry name" value="SM"/>
    <property type="match status" value="1"/>
</dbReference>
<dbReference type="SUPFAM" id="SSF50182">
    <property type="entry name" value="Sm-like ribonucleoproteins"/>
    <property type="match status" value="1"/>
</dbReference>
<dbReference type="SMART" id="SM01271">
    <property type="entry name" value="LSM14"/>
    <property type="match status" value="1"/>
</dbReference>
<keyword evidence="6" id="KW-1185">Reference proteome</keyword>
<dbReference type="InterPro" id="IPR025609">
    <property type="entry name" value="Lsm14-like_N"/>
</dbReference>
<evidence type="ECO:0000256" key="1">
    <source>
        <dbReference type="SAM" id="MobiDB-lite"/>
    </source>
</evidence>
<dbReference type="Pfam" id="PF12701">
    <property type="entry name" value="LSM14"/>
    <property type="match status" value="1"/>
</dbReference>
<evidence type="ECO:0000313" key="6">
    <source>
        <dbReference type="Proteomes" id="UP001152797"/>
    </source>
</evidence>
<feature type="compositionally biased region" description="Basic and acidic residues" evidence="1">
    <location>
        <begin position="235"/>
        <end position="244"/>
    </location>
</feature>
<dbReference type="EMBL" id="CAMXCT010002963">
    <property type="protein sequence ID" value="CAI4001573.1"/>
    <property type="molecule type" value="Genomic_DNA"/>
</dbReference>
<dbReference type="OrthoDB" id="21539at2759"/>
<feature type="domain" description="Sm" evidence="2">
    <location>
        <begin position="1"/>
        <end position="81"/>
    </location>
</feature>
<dbReference type="GO" id="GO:0000932">
    <property type="term" value="C:P-body"/>
    <property type="evidence" value="ECO:0007669"/>
    <property type="project" value="TreeGrafter"/>
</dbReference>
<reference evidence="3" key="1">
    <citation type="submission" date="2022-10" db="EMBL/GenBank/DDBJ databases">
        <authorList>
            <person name="Chen Y."/>
            <person name="Dougan E. K."/>
            <person name="Chan C."/>
            <person name="Rhodes N."/>
            <person name="Thang M."/>
        </authorList>
    </citation>
    <scope>NUCLEOTIDE SEQUENCE</scope>
</reference>
<dbReference type="GO" id="GO:0003729">
    <property type="term" value="F:mRNA binding"/>
    <property type="evidence" value="ECO:0007669"/>
    <property type="project" value="TreeGrafter"/>
</dbReference>
<evidence type="ECO:0000313" key="5">
    <source>
        <dbReference type="EMBL" id="CAL4788885.1"/>
    </source>
</evidence>
<reference evidence="4" key="2">
    <citation type="submission" date="2024-04" db="EMBL/GenBank/DDBJ databases">
        <authorList>
            <person name="Chen Y."/>
            <person name="Shah S."/>
            <person name="Dougan E. K."/>
            <person name="Thang M."/>
            <person name="Chan C."/>
        </authorList>
    </citation>
    <scope>NUCLEOTIDE SEQUENCE [LARGE SCALE GENOMIC DNA]</scope>
</reference>
<feature type="compositionally biased region" description="Basic and acidic residues" evidence="1">
    <location>
        <begin position="199"/>
        <end position="229"/>
    </location>
</feature>
<dbReference type="Gene3D" id="2.30.30.100">
    <property type="match status" value="1"/>
</dbReference>
<comment type="caution">
    <text evidence="3">The sequence shown here is derived from an EMBL/GenBank/DDBJ whole genome shotgun (WGS) entry which is preliminary data.</text>
</comment>
<dbReference type="AlphaFoldDB" id="A0A9P1D367"/>
<evidence type="ECO:0000313" key="3">
    <source>
        <dbReference type="EMBL" id="CAI4001573.1"/>
    </source>
</evidence>